<accession>A0AAV7DZL8</accession>
<dbReference type="SUPFAM" id="SSF57850">
    <property type="entry name" value="RING/U-box"/>
    <property type="match status" value="1"/>
</dbReference>
<dbReference type="SMART" id="SM00184">
    <property type="entry name" value="RING"/>
    <property type="match status" value="1"/>
</dbReference>
<dbReference type="Gene3D" id="3.30.40.10">
    <property type="entry name" value="Zinc/RING finger domain, C3HC4 (zinc finger)"/>
    <property type="match status" value="1"/>
</dbReference>
<keyword evidence="4" id="KW-1185">Reference proteome</keyword>
<dbReference type="EMBL" id="JAINDJ010000007">
    <property type="protein sequence ID" value="KAG9441938.1"/>
    <property type="molecule type" value="Genomic_DNA"/>
</dbReference>
<dbReference type="SUPFAM" id="SSF55874">
    <property type="entry name" value="ATPase domain of HSP90 chaperone/DNA topoisomerase II/histidine kinase"/>
    <property type="match status" value="2"/>
</dbReference>
<feature type="domain" description="RING-type" evidence="2">
    <location>
        <begin position="4816"/>
        <end position="4850"/>
    </location>
</feature>
<dbReference type="InterPro" id="IPR052972">
    <property type="entry name" value="Sacsin_chaperone_reg"/>
</dbReference>
<comment type="caution">
    <text evidence="3">The sequence shown here is derived from an EMBL/GenBank/DDBJ whole genome shotgun (WGS) entry which is preliminary data.</text>
</comment>
<dbReference type="InterPro" id="IPR036890">
    <property type="entry name" value="HATPase_C_sf"/>
</dbReference>
<evidence type="ECO:0000259" key="2">
    <source>
        <dbReference type="PROSITE" id="PS50089"/>
    </source>
</evidence>
<dbReference type="GO" id="GO:0008270">
    <property type="term" value="F:zinc ion binding"/>
    <property type="evidence" value="ECO:0007669"/>
    <property type="project" value="UniProtKB-KW"/>
</dbReference>
<keyword evidence="1" id="KW-0862">Zinc</keyword>
<dbReference type="PROSITE" id="PS50089">
    <property type="entry name" value="ZF_RING_2"/>
    <property type="match status" value="1"/>
</dbReference>
<dbReference type="GO" id="GO:0030544">
    <property type="term" value="F:Hsp70 protein binding"/>
    <property type="evidence" value="ECO:0007669"/>
    <property type="project" value="TreeGrafter"/>
</dbReference>
<dbReference type="PANTHER" id="PTHR15600">
    <property type="entry name" value="SACSIN"/>
    <property type="match status" value="1"/>
</dbReference>
<dbReference type="PANTHER" id="PTHR15600:SF42">
    <property type="entry name" value="SACSIN"/>
    <property type="match status" value="1"/>
</dbReference>
<sequence length="4862" mass="545254">MYQYISTGFAAIAKEKTSKDESKDQVLIRTALSMEKSSRSHLQDFLCSFPSNPAFNGVNPSHLSSKPLSSLPALSFLLGSVPSLGVLPRDLRMDSAVMDPLMLEDFGQRVDLTRRIREVLVNYPEGTTVLKELIQNADDAGATRVCLCLDRRTHGRSSLLSDKLAEWQGPALLAHNNAVFTEDDFVSISRIGDSKKQTQAWKTGRFGVGFNSVYHLTDLPSFVSGKYVVLFDPQGVYLPNISASNPGKRLEYVSSSAISLYKDQFFPYCAFGCDMKSTFPGTLFRFPLRNAAQAAVSKLSRQAYSEDDISLMFSQLFEEAVFALLFLKNVISVEMYTWDASALEPQKLYSCSVHLPNEEIVWHRHALHRLSKPAELARMELDSFSLQFLSEEVVGTHSEKRVDTFFIVQAMAPETSRIGSFAAAAAREYDLHLLPWGAVAACISEMPSKVDILKQGRAFCFLPLPVRTGLTVHVNAYFEVSSNRRSIWFGADMDRGGKLRSDWNVLLLNDIVAPAFNRLLLGVQELTGASDSYFSLWPEGVFEEPWNILVEEFYKTMDNSPVLFSDINGGIWIPPAEAFFHDELFSKTKELAEALIQLGMPVVQLPSLLLEMFFKYASKTCQKVVSPFTVRSYLKGCETLVTVNRCHKLVLLEYCLQDLVDAEVGKHARGLPLLPLANGLFGLFSEVSKGELFFICNELEYQLLCAVSDKIIDRNIPADIYSRLSAIAKSSNSNITFLTVECFLELLPRFFPADWKYKDKVVWDPETFADHPKKSWFILFWLFLQDKCNDLSIFGDWPILPSTSGHLYRAAKTSKFIGTGPFSNTLKGLFNKIGCKMLNPAFGIEHPQLSLYVHNCNAAGVVDAIFDVSLNEDVLKLLIQDVDEDEKNELRCFLLDPKWYVGGILADSQVQKCKLLPIYKVYGGGRSSYASLEMSQKYLPPLSVPEYFLGDDFICNSSRTEEDILLRYYGVQRMSMSNFYKRKVLNRINELQPDVRDPIMLSILQDLPQLCMEDSSFRELLRKLEFVPTTSGSLKCPEVLYDPRNEELFALLEDSDSFPYNPFQEFGVLDMLQGLGLRTSVSPDTIIQSARQIESIMHTDQLKAQSRGRVLLSYLEVNATKWLINLHDDHNRTMNRMLTKVAIAFRSRDNSLKYDLEKFWYDLRMISWCPVLVSPPYLSLPWPTVSSTVAPPKLVRPQTDTWLVSGSMRLLDGDCSSTTLHCCLGWSSPPGGNVIAAQLLELGKNNETVIDQELRQELALAMPRIYAMLAGMIGDEEMDIVKVVLEGSRWIWVGDGFATLDEVVLNGPLHLAPYIRVIPVDLAVFRELFLELGVREYLKPADYAGILLRMAVKKDSIPLEPHELRAALLVVQHLAEVHFKDQNIPIYLPDASSTLFLATDLVFNDAPWLLNSEDEKNASGNVPIISLSAEKNAHKLVHSNISNDVAEKLGVCSIRRLLLAESADSMNLSLSGVAEAFGQHEALTTRLKHIVEMYADGPGILFELVQNADDAGASEVSFLLDKTQYGTSSVLSPEMADWQGPALYCFNSSVFSPQDLYSISRIGQDSKLDKPFAIGRFGLGFNCVYHFTDIPGFVSGEYIVMFDPHACNLPGISPTHPGLRIRFAGKRILDQFPDQFLPFLHFGCDLQHPFPGTLFRFPLRSENMALRSQIKKEKYAPEDVLSLFSSFAEVVSETLLFLRNVKTISIFVKDAGHEMQLLHRAVKRDVTEPKSGPQPLKPMFDFVHGNKQNALDKDQFFSKLSKLGDTDLPLNYEKIVVTEQSLSGEKTQLWIISECLGGGRARSKYIAADKNPNSFIPWASVAAYLQTSKSEGMEELTSGDGKTVETGCSNQRPLHFQIHPEFMQYRKDIEGRAFCFLPLPIYTGLPTHINAYFQLSSNRRDIWFGNDMAGGGKVRSDWNLYLLEDVAAPAYGHLLEKVAAEFGPCDLFFSLWPTTTRLEPWASMVRKLYKCISERGLRVLYTKARGGQWISTKQALFPDFAFPKSSALAEALSLSGLPLVEVSEQVMEIFMQSCPSLHYLTPRLLRNLLIRRKREFKDKESMVLALEYCLNDMTRSGSMDTLHGLPLIPLANGSFATFNMQGSGDKVFITNENEFDLLKGSVPHLLVDNGIPEIVLSKLKDIAESGSSNMSVLTCHFLEKLLPRILPAQWQYAKQVSWTPGHQGQPSFEWMALLWSYLKSSCPDLTVFSKWPILPLKNGDLMQLTDNSNVIRDGGWSESMSSLLQKLGFMFLRTDLQIEHPQLKAFLQEATATGILNVLLVFSEQGTDIPRLFDDVSEGEKHELRSFIFQSKWFQGNQIDIRHIELIKILPIFESYKSRKLTSLNQPVKMLRPEGVHEDLLDENFVFTRSERERSILGKFLEIREPLKADFYRNSVLNCMPQFLSQPSLLSAILLEVKLLVEEDSSIKSVLGQIPFVQTVNGSWQHPSRLYDPRIPGLQEWLHKEAFFPSDNFSNNETLDILVSLGLRKILGFSGLLDCARSISMMHDLGNPEVHGYARRLLLCLDALAIKFFNKEKREERIFLTDNHMLPPDDNCSWKNPELSCYSDLGGREMDMTFSSCLGIEIGNQPEEEFWSELKSISWCPVYVDPPQEGLPWCLVQCKVASPCIVRPKSQMWMVSSMMHILDGECFSEYLQSKLGWLDSTGINVLSNQLVELSNSYFQLKSQSQQDSLFDATLQKEIPNLYSKIQEFVGTDDLKNLKSAVEGVPCIWIGDTFVEPKILAFDAPVKFPPYLYVVPSELSEFRVLLTVLGVKLTFDTMDYLHVLQHLRDDLQGLPLSPDQLSFVHCILEALAECSTENSLPESCLSSLFIPDSSGILIPSVDIVYNDAPWMEKSSAAAKHFVHPSISYELAEKLGVQSLRFFSLVDEELTKDLPCMDYVKINELLTLYGGDEFLLFDLLELADCCKATKLVVVFDKRNHPRQSMLQYNLGEFQGPALTVVLEGAALTREEICSLQFNPPWKLRGTTINYGLGLLSCFAICNLLSVVSSGYFYIFDPLGLALSVPSGRVPSAKMFSLTGTNLIDRFHDQFHPMFITLNNPSLPSNSTIIRMPLSSALVAEGLESGFRKVNEILGSFMEHAAKALLFLKSVVQVTLSTWEEEDMQPRENCVVCIDPSSAVLRNPFSEKKWRKFQISRFFSSSCAAMKLHPIDIHIFQGGARIVDKWFVVLSLGSGQTRNMALDRRYLAYNLSPFAGVAAHISRNGEPAPICSTSRIMSPLPISGDIALPVMALGCFVVCHNGGRYLFNDQSNKDLPFVHQINGGNQLIEAWNKELMLCIRDSYIEMVLEFQKLRREPSNSGMEPNLVRAVSPIFQAYGDKIYSFWPKSNLQHISLVPSDEDIRNSNLSTLLDIEGKCLIEQVIKPFYTRLVDLPVWQLYSGNMVKAEEGMFLSQSGSVAGDNFPPATVCSFIKEHYPVFSVPWELVSEIQAVGITVREIKPKMVRDLLKASSASVVLRSVESYVDVLEYCLRDILLPESTDLPVVDALGEHDVRTGLVNEINFSGARNVHLSREGTAVNPNVQRTQPGYNQGPDALEMMTSFGRALFEFGRGVVEDIGRSGGPSIHITNGSPATDADWLLQSIIAQVKGLPCPTATKNLARLGFTELWLGSKEQQLLMVPLAAKFIHSDCFQKPILSDFFSNQSIQACLKLQNFSLYLLSSHLRLLFSEHWVNHVMNVHCSPWVSWDYNTNSAVGGPSAEWIGLFWKTVTNLTGDLSVFSEWPLIPAFLGRPILCRVKDHNLVFIPPISESSLEEEIPNLGLSDNYEGNESMRSYSAAFEKTKERYPWLLSLLNQCNVPIYDESFLNLGIPGAFLPKIGLSLGQVVISKLLASKRAGYFSEPVSFSDANRDELFNLFASDFSSSSSPMYTREELEVLRTLPIFKTVKGTYTRLHGLDQCVISPSAFFQPSDERCLSNPVDARGLLLFRALGIPELHDQEILVKFALRGFSEKTQAEKEDILIYLYMNWQDLQLNSAVISALKETNFVRNADESSLELFKPKDLFDPCDSLLMLVFSGELYNFPGERFIADGWLQILRKTGLRTSSEPEVILKCAKKVELLGKEAMKHMDDREDFDIDFSDSQNGISDEIYSASESVVEAILTNFAVLYSNSFCHELSKISFLPARKGLLPFGGKKSGTRVLTSYSEAILLKDWPLAWSCAPILARQNIVPPEYSWGAFHLRSPPAFSTVLKHIKIIGRNGGEDTLMHWPTSSGLMSIEEASCEILKYLDKTWGSLSASAISELQKVALIPVANGTRFVTAQSLFVRLSINLAPFAFELPTLYLPFVKILKQIGLQDVLSVSCAKDLLLNIQRSCGYHRLNPNELRAVLEILQFVCVDDTQLRSLESNWGMEAVVPDDGCRLVVARSCVYIDTKGSQFIRNVDISRLRFTHPSLPEKICTVLGISKLSDVVVEELDQENEIQVLDQIGPIFVQSIKEKLLSSNFQASLLAVISGMKDSSDKLEQLSLDEIQSLLVSIVGKIHFVQSLHTRFLLLPKSLDITRIRRKSGVPEWEKDLGHRTLYFIDRYGSRILVAEPPSYISIFDIIAIVVSRMLGFSAVLPIGALLSAPEGSEEDILNTLKLRSAGAHEIGVGGRAGLVGKEILPQDALQVQFHPLRPFYRGEIVAWRLEKEGEKLKYGCIPEDVRPSASQALYRFRVEIGPGEMQALLSSQVFSFRSISSAEVVSTSNLPDGGQTHMESQNNMQVAKCVGSSQVLSKSAKELQYGRVSSEELVQAVRDMLSAAGINMDAEKQTLLHTTLSLQEQLKETQTALLLEQEKAETATKEADAAKAAWSCRICLSAEVNVSIVPCGHVMCHRCSSAVTRCPFCRTQVSKTMKIFRP</sequence>
<dbReference type="NCBIfam" id="NF047352">
    <property type="entry name" value="P_loop_sacsin"/>
    <property type="match status" value="2"/>
</dbReference>
<proteinExistence type="predicted"/>
<dbReference type="InterPro" id="IPR013083">
    <property type="entry name" value="Znf_RING/FYVE/PHD"/>
</dbReference>
<name>A0AAV7DZL8_ARIFI</name>
<dbReference type="Pfam" id="PF13920">
    <property type="entry name" value="zf-C3HC4_3"/>
    <property type="match status" value="1"/>
</dbReference>
<protein>
    <recommendedName>
        <fullName evidence="2">RING-type domain-containing protein</fullName>
    </recommendedName>
</protein>
<dbReference type="InterPro" id="IPR001841">
    <property type="entry name" value="Znf_RING"/>
</dbReference>
<evidence type="ECO:0000313" key="3">
    <source>
        <dbReference type="EMBL" id="KAG9441938.1"/>
    </source>
</evidence>
<dbReference type="Gene3D" id="3.30.565.10">
    <property type="entry name" value="Histidine kinase-like ATPase, C-terminal domain"/>
    <property type="match status" value="1"/>
</dbReference>
<gene>
    <name evidence="3" type="ORF">H6P81_017792</name>
</gene>
<dbReference type="InterPro" id="IPR058210">
    <property type="entry name" value="SACS/Nov_dom"/>
</dbReference>
<evidence type="ECO:0000256" key="1">
    <source>
        <dbReference type="PROSITE-ProRule" id="PRU00175"/>
    </source>
</evidence>
<organism evidence="3 4">
    <name type="scientific">Aristolochia fimbriata</name>
    <name type="common">White veined hardy Dutchman's pipe vine</name>
    <dbReference type="NCBI Taxonomy" id="158543"/>
    <lineage>
        <taxon>Eukaryota</taxon>
        <taxon>Viridiplantae</taxon>
        <taxon>Streptophyta</taxon>
        <taxon>Embryophyta</taxon>
        <taxon>Tracheophyta</taxon>
        <taxon>Spermatophyta</taxon>
        <taxon>Magnoliopsida</taxon>
        <taxon>Magnoliidae</taxon>
        <taxon>Piperales</taxon>
        <taxon>Aristolochiaceae</taxon>
        <taxon>Aristolochia</taxon>
    </lineage>
</organism>
<dbReference type="Pfam" id="PF25794">
    <property type="entry name" value="SACS"/>
    <property type="match status" value="3"/>
</dbReference>
<keyword evidence="1" id="KW-0479">Metal-binding</keyword>
<keyword evidence="1" id="KW-0863">Zinc-finger</keyword>
<dbReference type="Proteomes" id="UP000825729">
    <property type="component" value="Unassembled WGS sequence"/>
</dbReference>
<evidence type="ECO:0000313" key="4">
    <source>
        <dbReference type="Proteomes" id="UP000825729"/>
    </source>
</evidence>
<reference evidence="3 4" key="1">
    <citation type="submission" date="2021-07" db="EMBL/GenBank/DDBJ databases">
        <title>The Aristolochia fimbriata genome: insights into angiosperm evolution, floral development and chemical biosynthesis.</title>
        <authorList>
            <person name="Jiao Y."/>
        </authorList>
    </citation>
    <scope>NUCLEOTIDE SEQUENCE [LARGE SCALE GENOMIC DNA]</scope>
    <source>
        <strain evidence="3">IBCAS-2021</strain>
        <tissue evidence="3">Leaf</tissue>
    </source>
</reference>